<evidence type="ECO:0000313" key="1">
    <source>
        <dbReference type="EMBL" id="OXA38172.1"/>
    </source>
</evidence>
<proteinExistence type="predicted"/>
<sequence>MVTSQIYAYNTTCCTTIGIKSNYIKRNVISRSTHFLKITIDVALSKNFPSPKVNLDGGHDLRKRLTSLDPFIFCNDFSSLTDLKYGFDIILKRPTITISKLTATPAKKIKTGKGTTNVDITKIYKAKLSHTVTLATNIGIIGCLRTELCMADIICKFLYWRRDET</sequence>
<name>A0A226CXW5_FOLCA</name>
<dbReference type="Proteomes" id="UP000198287">
    <property type="component" value="Unassembled WGS sequence"/>
</dbReference>
<dbReference type="AlphaFoldDB" id="A0A226CXW5"/>
<dbReference type="EMBL" id="LNIX01000047">
    <property type="protein sequence ID" value="OXA38172.1"/>
    <property type="molecule type" value="Genomic_DNA"/>
</dbReference>
<organism evidence="1 2">
    <name type="scientific">Folsomia candida</name>
    <name type="common">Springtail</name>
    <dbReference type="NCBI Taxonomy" id="158441"/>
    <lineage>
        <taxon>Eukaryota</taxon>
        <taxon>Metazoa</taxon>
        <taxon>Ecdysozoa</taxon>
        <taxon>Arthropoda</taxon>
        <taxon>Hexapoda</taxon>
        <taxon>Collembola</taxon>
        <taxon>Entomobryomorpha</taxon>
        <taxon>Isotomoidea</taxon>
        <taxon>Isotomidae</taxon>
        <taxon>Proisotominae</taxon>
        <taxon>Folsomia</taxon>
    </lineage>
</organism>
<protein>
    <submittedName>
        <fullName evidence="1">Uncharacterized protein</fullName>
    </submittedName>
</protein>
<comment type="caution">
    <text evidence="1">The sequence shown here is derived from an EMBL/GenBank/DDBJ whole genome shotgun (WGS) entry which is preliminary data.</text>
</comment>
<gene>
    <name evidence="1" type="ORF">Fcan01_26967</name>
</gene>
<keyword evidence="2" id="KW-1185">Reference proteome</keyword>
<reference evidence="1 2" key="1">
    <citation type="submission" date="2015-12" db="EMBL/GenBank/DDBJ databases">
        <title>The genome of Folsomia candida.</title>
        <authorList>
            <person name="Faddeeva A."/>
            <person name="Derks M.F."/>
            <person name="Anvar Y."/>
            <person name="Smit S."/>
            <person name="Van Straalen N."/>
            <person name="Roelofs D."/>
        </authorList>
    </citation>
    <scope>NUCLEOTIDE SEQUENCE [LARGE SCALE GENOMIC DNA]</scope>
    <source>
        <strain evidence="1 2">VU population</strain>
        <tissue evidence="1">Whole body</tissue>
    </source>
</reference>
<evidence type="ECO:0000313" key="2">
    <source>
        <dbReference type="Proteomes" id="UP000198287"/>
    </source>
</evidence>
<accession>A0A226CXW5</accession>